<dbReference type="Proteomes" id="UP000728032">
    <property type="component" value="Unassembled WGS sequence"/>
</dbReference>
<name>A0A7R9Q9Z0_9ACAR</name>
<feature type="transmembrane region" description="Helical" evidence="12">
    <location>
        <begin position="12"/>
        <end position="30"/>
    </location>
</feature>
<dbReference type="InterPro" id="IPR051163">
    <property type="entry name" value="Sodium:Solute_Symporter_SSF"/>
</dbReference>
<protein>
    <recommendedName>
        <fullName evidence="15">Sodium-coupled monocarboxylate transporter 1</fullName>
    </recommendedName>
</protein>
<dbReference type="Pfam" id="PF00474">
    <property type="entry name" value="SSF"/>
    <property type="match status" value="1"/>
</dbReference>
<comment type="subcellular location">
    <subcellularLocation>
        <location evidence="1">Cell membrane</location>
        <topology evidence="1">Multi-pass membrane protein</topology>
    </subcellularLocation>
</comment>
<dbReference type="PANTHER" id="PTHR42985">
    <property type="entry name" value="SODIUM-COUPLED MONOCARBOXYLATE TRANSPORTER"/>
    <property type="match status" value="1"/>
</dbReference>
<keyword evidence="8" id="KW-0406">Ion transport</keyword>
<evidence type="ECO:0000256" key="9">
    <source>
        <dbReference type="ARBA" id="ARBA00023136"/>
    </source>
</evidence>
<evidence type="ECO:0000313" key="13">
    <source>
        <dbReference type="EMBL" id="CAD7636978.1"/>
    </source>
</evidence>
<dbReference type="PANTHER" id="PTHR42985:SF40">
    <property type="entry name" value="LD47995P-RELATED"/>
    <property type="match status" value="1"/>
</dbReference>
<sequence>MLSTNFSIIDYLVFSLLLISSSLIGVFFWFKSRNNATNEEFLTGNRQLGLFPVTMSLVASFMSTNTLLGLPAEVYQVGTQFSLQIFSITIAVLLAAEVFMPIYYRLGLLSVNEGIIEVGGVSELWRINEKGGRLKFFNMKFDLYNHDNFWNVMTGTTVTWSACYCVTQTQVQRYCSMGSHQKAKRTLYWNLPGLIILAIMAILCGMVIYAKYHACDPVTLGIIERHDQLMPYFVMDTLSKYPGLPGLFVACVFSGSLRYSKKSLIILIFGDIYRVNWIIMAFTLSSGFNALAAVTWEDLIKDRIKLNEKQALTVTKLIAIAMSFGVGNAGTVLQASMALVGSMVGPLFALFILGILYPYATAPGSLIGFICGVTCSLFLSIGSLVIPRPKVSLPTTLDGCSADILKEVFSRFNALPTSSYIPSYDNPEGFGRFFHISYLILSAFGFIICLIVGVIVSLCIGKRNESMDPNLMSPIAKYLFPWIKSQQMYSSNGKQNNNIKTVEGLSFTISKSNPNIPNDTNNENHTTV</sequence>
<dbReference type="InterPro" id="IPR038377">
    <property type="entry name" value="Na/Glc_symporter_sf"/>
</dbReference>
<evidence type="ECO:0000256" key="3">
    <source>
        <dbReference type="ARBA" id="ARBA00022448"/>
    </source>
</evidence>
<keyword evidence="3" id="KW-0813">Transport</keyword>
<feature type="transmembrane region" description="Helical" evidence="12">
    <location>
        <begin position="366"/>
        <end position="386"/>
    </location>
</feature>
<feature type="transmembrane region" description="Helical" evidence="12">
    <location>
        <begin position="241"/>
        <end position="260"/>
    </location>
</feature>
<feature type="transmembrane region" description="Helical" evidence="12">
    <location>
        <begin position="82"/>
        <end position="104"/>
    </location>
</feature>
<keyword evidence="7" id="KW-0915">Sodium</keyword>
<keyword evidence="10" id="KW-0739">Sodium transport</keyword>
<keyword evidence="6 12" id="KW-1133">Transmembrane helix</keyword>
<dbReference type="PROSITE" id="PS50283">
    <property type="entry name" value="NA_SOLUT_SYMP_3"/>
    <property type="match status" value="2"/>
</dbReference>
<evidence type="ECO:0000256" key="12">
    <source>
        <dbReference type="SAM" id="Phobius"/>
    </source>
</evidence>
<evidence type="ECO:0000256" key="4">
    <source>
        <dbReference type="ARBA" id="ARBA00022475"/>
    </source>
</evidence>
<keyword evidence="4" id="KW-1003">Cell membrane</keyword>
<feature type="transmembrane region" description="Helical" evidence="12">
    <location>
        <begin position="332"/>
        <end position="359"/>
    </location>
</feature>
<dbReference type="GO" id="GO:0006814">
    <property type="term" value="P:sodium ion transport"/>
    <property type="evidence" value="ECO:0007669"/>
    <property type="project" value="UniProtKB-KW"/>
</dbReference>
<evidence type="ECO:0008006" key="15">
    <source>
        <dbReference type="Google" id="ProtNLM"/>
    </source>
</evidence>
<evidence type="ECO:0000256" key="8">
    <source>
        <dbReference type="ARBA" id="ARBA00023065"/>
    </source>
</evidence>
<evidence type="ECO:0000256" key="10">
    <source>
        <dbReference type="ARBA" id="ARBA00023201"/>
    </source>
</evidence>
<dbReference type="AlphaFoldDB" id="A0A7R9Q9Z0"/>
<organism evidence="13">
    <name type="scientific">Oppiella nova</name>
    <dbReference type="NCBI Taxonomy" id="334625"/>
    <lineage>
        <taxon>Eukaryota</taxon>
        <taxon>Metazoa</taxon>
        <taxon>Ecdysozoa</taxon>
        <taxon>Arthropoda</taxon>
        <taxon>Chelicerata</taxon>
        <taxon>Arachnida</taxon>
        <taxon>Acari</taxon>
        <taxon>Acariformes</taxon>
        <taxon>Sarcoptiformes</taxon>
        <taxon>Oribatida</taxon>
        <taxon>Brachypylina</taxon>
        <taxon>Oppioidea</taxon>
        <taxon>Oppiidae</taxon>
        <taxon>Oppiella</taxon>
    </lineage>
</organism>
<evidence type="ECO:0000256" key="1">
    <source>
        <dbReference type="ARBA" id="ARBA00004651"/>
    </source>
</evidence>
<feature type="transmembrane region" description="Helical" evidence="12">
    <location>
        <begin position="436"/>
        <end position="460"/>
    </location>
</feature>
<dbReference type="GO" id="GO:0015293">
    <property type="term" value="F:symporter activity"/>
    <property type="evidence" value="ECO:0007669"/>
    <property type="project" value="TreeGrafter"/>
</dbReference>
<dbReference type="GO" id="GO:0005886">
    <property type="term" value="C:plasma membrane"/>
    <property type="evidence" value="ECO:0007669"/>
    <property type="project" value="UniProtKB-SubCell"/>
</dbReference>
<keyword evidence="5 12" id="KW-0812">Transmembrane</keyword>
<dbReference type="Gene3D" id="1.20.1730.10">
    <property type="entry name" value="Sodium/glucose cotransporter"/>
    <property type="match status" value="2"/>
</dbReference>
<feature type="transmembrane region" description="Helical" evidence="12">
    <location>
        <begin position="187"/>
        <end position="210"/>
    </location>
</feature>
<dbReference type="OrthoDB" id="6358884at2759"/>
<dbReference type="InterPro" id="IPR001734">
    <property type="entry name" value="Na/solute_symporter"/>
</dbReference>
<evidence type="ECO:0000256" key="11">
    <source>
        <dbReference type="RuleBase" id="RU362091"/>
    </source>
</evidence>
<comment type="similarity">
    <text evidence="2 11">Belongs to the sodium:solute symporter (SSF) (TC 2.A.21) family.</text>
</comment>
<proteinExistence type="inferred from homology"/>
<keyword evidence="14" id="KW-1185">Reference proteome</keyword>
<dbReference type="EMBL" id="CAJPVJ010000037">
    <property type="protein sequence ID" value="CAG2159279.1"/>
    <property type="molecule type" value="Genomic_DNA"/>
</dbReference>
<evidence type="ECO:0000313" key="14">
    <source>
        <dbReference type="Proteomes" id="UP000728032"/>
    </source>
</evidence>
<evidence type="ECO:0000256" key="6">
    <source>
        <dbReference type="ARBA" id="ARBA00022989"/>
    </source>
</evidence>
<dbReference type="EMBL" id="OC914862">
    <property type="protein sequence ID" value="CAD7636978.1"/>
    <property type="molecule type" value="Genomic_DNA"/>
</dbReference>
<evidence type="ECO:0000256" key="7">
    <source>
        <dbReference type="ARBA" id="ARBA00023053"/>
    </source>
</evidence>
<evidence type="ECO:0000256" key="5">
    <source>
        <dbReference type="ARBA" id="ARBA00022692"/>
    </source>
</evidence>
<gene>
    <name evidence="13" type="ORF">ONB1V03_LOCUS537</name>
</gene>
<feature type="transmembrane region" description="Helical" evidence="12">
    <location>
        <begin position="272"/>
        <end position="296"/>
    </location>
</feature>
<keyword evidence="9 12" id="KW-0472">Membrane</keyword>
<accession>A0A7R9Q9Z0</accession>
<feature type="transmembrane region" description="Helical" evidence="12">
    <location>
        <begin position="50"/>
        <end position="70"/>
    </location>
</feature>
<evidence type="ECO:0000256" key="2">
    <source>
        <dbReference type="ARBA" id="ARBA00006434"/>
    </source>
</evidence>
<reference evidence="13" key="1">
    <citation type="submission" date="2020-11" db="EMBL/GenBank/DDBJ databases">
        <authorList>
            <person name="Tran Van P."/>
        </authorList>
    </citation>
    <scope>NUCLEOTIDE SEQUENCE</scope>
</reference>